<feature type="region of interest" description="Disordered" evidence="1">
    <location>
        <begin position="123"/>
        <end position="149"/>
    </location>
</feature>
<evidence type="ECO:0000313" key="4">
    <source>
        <dbReference type="Proteomes" id="UP001221757"/>
    </source>
</evidence>
<gene>
    <name evidence="3" type="ORF">B0H17DRAFT_1130125</name>
</gene>
<name>A0AAD7DTQ4_MYCRO</name>
<dbReference type="AlphaFoldDB" id="A0AAD7DTQ4"/>
<sequence>MPTQPDMGRTLITSMILNLRSRETNLHGAMNTLILWDGCVPKQLVQTLNHYGSCTSYLYQTKAVGTISKDGVRPAKCAANNPENLLLLPYDNFNWMQTAYKTSAIHGNVSHDQLDVLPVLRTLNKQPQPSPSSSRSSIGGNPPTHLDQQTDNAIKHVGKILADELAAFLSHRNDLIDFFDPHALPITKTEEYFLPTYDQEQSSTRGNMLVIDHYYPGPVLRIPKHIFEARYSLLFGDRLTTAWDRAAQDQRAVDRSEHRIQNLGKDAWGGGSRGAVSLLTLLEKLPNRSNMTWDWASARRELNL</sequence>
<evidence type="ECO:0000256" key="1">
    <source>
        <dbReference type="SAM" id="MobiDB-lite"/>
    </source>
</evidence>
<keyword evidence="4" id="KW-1185">Reference proteome</keyword>
<evidence type="ECO:0000259" key="2">
    <source>
        <dbReference type="Pfam" id="PF20231"/>
    </source>
</evidence>
<organism evidence="3 4">
    <name type="scientific">Mycena rosella</name>
    <name type="common">Pink bonnet</name>
    <name type="synonym">Agaricus rosellus</name>
    <dbReference type="NCBI Taxonomy" id="1033263"/>
    <lineage>
        <taxon>Eukaryota</taxon>
        <taxon>Fungi</taxon>
        <taxon>Dikarya</taxon>
        <taxon>Basidiomycota</taxon>
        <taxon>Agaricomycotina</taxon>
        <taxon>Agaricomycetes</taxon>
        <taxon>Agaricomycetidae</taxon>
        <taxon>Agaricales</taxon>
        <taxon>Marasmiineae</taxon>
        <taxon>Mycenaceae</taxon>
        <taxon>Mycena</taxon>
    </lineage>
</organism>
<evidence type="ECO:0000313" key="3">
    <source>
        <dbReference type="EMBL" id="KAJ7697846.1"/>
    </source>
</evidence>
<dbReference type="InterPro" id="IPR046496">
    <property type="entry name" value="DUF6589"/>
</dbReference>
<protein>
    <recommendedName>
        <fullName evidence="2">DUF6589 domain-containing protein</fullName>
    </recommendedName>
</protein>
<dbReference type="EMBL" id="JARKIE010000028">
    <property type="protein sequence ID" value="KAJ7697846.1"/>
    <property type="molecule type" value="Genomic_DNA"/>
</dbReference>
<feature type="domain" description="DUF6589" evidence="2">
    <location>
        <begin position="148"/>
        <end position="258"/>
    </location>
</feature>
<proteinExistence type="predicted"/>
<comment type="caution">
    <text evidence="3">The sequence shown here is derived from an EMBL/GenBank/DDBJ whole genome shotgun (WGS) entry which is preliminary data.</text>
</comment>
<accession>A0AAD7DTQ4</accession>
<reference evidence="3" key="1">
    <citation type="submission" date="2023-03" db="EMBL/GenBank/DDBJ databases">
        <title>Massive genome expansion in bonnet fungi (Mycena s.s.) driven by repeated elements and novel gene families across ecological guilds.</title>
        <authorList>
            <consortium name="Lawrence Berkeley National Laboratory"/>
            <person name="Harder C.B."/>
            <person name="Miyauchi S."/>
            <person name="Viragh M."/>
            <person name="Kuo A."/>
            <person name="Thoen E."/>
            <person name="Andreopoulos B."/>
            <person name="Lu D."/>
            <person name="Skrede I."/>
            <person name="Drula E."/>
            <person name="Henrissat B."/>
            <person name="Morin E."/>
            <person name="Kohler A."/>
            <person name="Barry K."/>
            <person name="LaButti K."/>
            <person name="Morin E."/>
            <person name="Salamov A."/>
            <person name="Lipzen A."/>
            <person name="Mereny Z."/>
            <person name="Hegedus B."/>
            <person name="Baldrian P."/>
            <person name="Stursova M."/>
            <person name="Weitz H."/>
            <person name="Taylor A."/>
            <person name="Grigoriev I.V."/>
            <person name="Nagy L.G."/>
            <person name="Martin F."/>
            <person name="Kauserud H."/>
        </authorList>
    </citation>
    <scope>NUCLEOTIDE SEQUENCE</scope>
    <source>
        <strain evidence="3">CBHHK067</strain>
    </source>
</reference>
<dbReference type="Pfam" id="PF20231">
    <property type="entry name" value="DUF6589"/>
    <property type="match status" value="1"/>
</dbReference>
<dbReference type="Proteomes" id="UP001221757">
    <property type="component" value="Unassembled WGS sequence"/>
</dbReference>